<protein>
    <recommendedName>
        <fullName evidence="8">UDP-glucuronosyltransferase</fullName>
    </recommendedName>
</protein>
<feature type="region of interest" description="Disordered" evidence="4">
    <location>
        <begin position="1"/>
        <end position="39"/>
    </location>
</feature>
<comment type="caution">
    <text evidence="6">The sequence shown here is derived from an EMBL/GenBank/DDBJ whole genome shotgun (WGS) entry which is preliminary data.</text>
</comment>
<dbReference type="CDD" id="cd03784">
    <property type="entry name" value="GT1_Gtf-like"/>
    <property type="match status" value="1"/>
</dbReference>
<evidence type="ECO:0000256" key="4">
    <source>
        <dbReference type="SAM" id="MobiDB-lite"/>
    </source>
</evidence>
<keyword evidence="7" id="KW-1185">Reference proteome</keyword>
<dbReference type="Proteomes" id="UP001148838">
    <property type="component" value="Unassembled WGS sequence"/>
</dbReference>
<dbReference type="Gene3D" id="3.40.50.2000">
    <property type="entry name" value="Glycogen Phosphorylase B"/>
    <property type="match status" value="1"/>
</dbReference>
<keyword evidence="5" id="KW-1133">Transmembrane helix</keyword>
<keyword evidence="5" id="KW-0472">Membrane</keyword>
<dbReference type="InterPro" id="IPR050271">
    <property type="entry name" value="UDP-glycosyltransferase"/>
</dbReference>
<dbReference type="InterPro" id="IPR002213">
    <property type="entry name" value="UDP_glucos_trans"/>
</dbReference>
<name>A0ABQ8S7I5_PERAM</name>
<feature type="compositionally biased region" description="Basic and acidic residues" evidence="4">
    <location>
        <begin position="14"/>
        <end position="38"/>
    </location>
</feature>
<comment type="similarity">
    <text evidence="1">Belongs to the UDP-glycosyltransferase family.</text>
</comment>
<sequence length="279" mass="32872">MYHDNYDEGCENDNNDHDKDYDKRHNNDHNKDSKVHDNDYEEENTDLQDFLDGALEGVIYFSLGTNVRSDRMTEEKRQIFLDAFSELPQFRVLWKWESDELPGQPSNVKVAKWLPQQDVLSHPNIKLFIYQGGLQSTEEVIRACVPIIGIPIFADQNRIVINMAEFGAGVYVDFNDLKKETLLNKVNEVIYNKTYKENMKKLMIRLKDEPDNSLSRAAWWIEYVIRHKGARHFRTAALDLTWIQNLLLDVIACIIFVLFLSFWIVYRVILLIRRIHYGK</sequence>
<evidence type="ECO:0000256" key="2">
    <source>
        <dbReference type="ARBA" id="ARBA00022676"/>
    </source>
</evidence>
<accession>A0ABQ8S7I5</accession>
<gene>
    <name evidence="6" type="ORF">ANN_22122</name>
</gene>
<evidence type="ECO:0000256" key="1">
    <source>
        <dbReference type="ARBA" id="ARBA00009995"/>
    </source>
</evidence>
<keyword evidence="5" id="KW-0812">Transmembrane</keyword>
<dbReference type="PANTHER" id="PTHR48043:SF159">
    <property type="entry name" value="EG:EG0003.4 PROTEIN-RELATED"/>
    <property type="match status" value="1"/>
</dbReference>
<reference evidence="6 7" key="1">
    <citation type="journal article" date="2022" name="Allergy">
        <title>Genome assembly and annotation of Periplaneta americana reveal a comprehensive cockroach allergen profile.</title>
        <authorList>
            <person name="Wang L."/>
            <person name="Xiong Q."/>
            <person name="Saelim N."/>
            <person name="Wang L."/>
            <person name="Nong W."/>
            <person name="Wan A.T."/>
            <person name="Shi M."/>
            <person name="Liu X."/>
            <person name="Cao Q."/>
            <person name="Hui J.H.L."/>
            <person name="Sookrung N."/>
            <person name="Leung T.F."/>
            <person name="Tungtrongchitr A."/>
            <person name="Tsui S.K.W."/>
        </authorList>
    </citation>
    <scope>NUCLEOTIDE SEQUENCE [LARGE SCALE GENOMIC DNA]</scope>
    <source>
        <strain evidence="6">PWHHKU_190912</strain>
    </source>
</reference>
<dbReference type="SUPFAM" id="SSF53756">
    <property type="entry name" value="UDP-Glycosyltransferase/glycogen phosphorylase"/>
    <property type="match status" value="1"/>
</dbReference>
<dbReference type="EMBL" id="JAJSOF020000033">
    <property type="protein sequence ID" value="KAJ4429918.1"/>
    <property type="molecule type" value="Genomic_DNA"/>
</dbReference>
<keyword evidence="2" id="KW-0328">Glycosyltransferase</keyword>
<evidence type="ECO:0008006" key="8">
    <source>
        <dbReference type="Google" id="ProtNLM"/>
    </source>
</evidence>
<evidence type="ECO:0000313" key="7">
    <source>
        <dbReference type="Proteomes" id="UP001148838"/>
    </source>
</evidence>
<keyword evidence="3" id="KW-0808">Transferase</keyword>
<proteinExistence type="inferred from homology"/>
<evidence type="ECO:0000256" key="5">
    <source>
        <dbReference type="SAM" id="Phobius"/>
    </source>
</evidence>
<feature type="transmembrane region" description="Helical" evidence="5">
    <location>
        <begin position="246"/>
        <end position="269"/>
    </location>
</feature>
<organism evidence="6 7">
    <name type="scientific">Periplaneta americana</name>
    <name type="common">American cockroach</name>
    <name type="synonym">Blatta americana</name>
    <dbReference type="NCBI Taxonomy" id="6978"/>
    <lineage>
        <taxon>Eukaryota</taxon>
        <taxon>Metazoa</taxon>
        <taxon>Ecdysozoa</taxon>
        <taxon>Arthropoda</taxon>
        <taxon>Hexapoda</taxon>
        <taxon>Insecta</taxon>
        <taxon>Pterygota</taxon>
        <taxon>Neoptera</taxon>
        <taxon>Polyneoptera</taxon>
        <taxon>Dictyoptera</taxon>
        <taxon>Blattodea</taxon>
        <taxon>Blattoidea</taxon>
        <taxon>Blattidae</taxon>
        <taxon>Blattinae</taxon>
        <taxon>Periplaneta</taxon>
    </lineage>
</organism>
<dbReference type="PANTHER" id="PTHR48043">
    <property type="entry name" value="EG:EG0003.4 PROTEIN-RELATED"/>
    <property type="match status" value="1"/>
</dbReference>
<evidence type="ECO:0000313" key="6">
    <source>
        <dbReference type="EMBL" id="KAJ4429918.1"/>
    </source>
</evidence>
<dbReference type="Pfam" id="PF00201">
    <property type="entry name" value="UDPGT"/>
    <property type="match status" value="1"/>
</dbReference>
<evidence type="ECO:0000256" key="3">
    <source>
        <dbReference type="ARBA" id="ARBA00022679"/>
    </source>
</evidence>